<dbReference type="Pfam" id="PF01479">
    <property type="entry name" value="S4"/>
    <property type="match status" value="1"/>
</dbReference>
<dbReference type="NCBIfam" id="TIGR00093">
    <property type="entry name" value="pseudouridine synthase"/>
    <property type="match status" value="1"/>
</dbReference>
<dbReference type="PROSITE" id="PS01149">
    <property type="entry name" value="PSI_RSU"/>
    <property type="match status" value="1"/>
</dbReference>
<keyword evidence="10" id="KW-1185">Reference proteome</keyword>
<dbReference type="GO" id="GO:0005829">
    <property type="term" value="C:cytosol"/>
    <property type="evidence" value="ECO:0007669"/>
    <property type="project" value="UniProtKB-ARBA"/>
</dbReference>
<dbReference type="SMART" id="SM00363">
    <property type="entry name" value="S4"/>
    <property type="match status" value="1"/>
</dbReference>
<dbReference type="FunFam" id="3.30.70.1560:FF:000001">
    <property type="entry name" value="Pseudouridine synthase"/>
    <property type="match status" value="1"/>
</dbReference>
<dbReference type="GO" id="GO:0160136">
    <property type="term" value="F:16S rRNA pseudouridine(516) synthase activity"/>
    <property type="evidence" value="ECO:0007669"/>
    <property type="project" value="UniProtKB-EC"/>
</dbReference>
<evidence type="ECO:0000313" key="10">
    <source>
        <dbReference type="Proteomes" id="UP000243426"/>
    </source>
</evidence>
<comment type="function">
    <text evidence="5">Responsible for synthesis of pseudouridine from uracil-516 in 16S ribosomal RNA.</text>
</comment>
<evidence type="ECO:0000256" key="7">
    <source>
        <dbReference type="RuleBase" id="RU003887"/>
    </source>
</evidence>
<dbReference type="SUPFAM" id="SSF55174">
    <property type="entry name" value="Alpha-L RNA-binding motif"/>
    <property type="match status" value="1"/>
</dbReference>
<sequence length="229" mass="25792">MRLDRFIARHTEQSQQTARLLITAGRVQVNGQVIRAPQQAVDRFVTVQLDDRLLQQHTPLHFMLHKPRGYLSATSDPAHPTVLELFAEPLRPHLHIGGRLDRSTSGLLILTNDGLWSRRLTEPGQRIPKVYLVGTAEPVAACAAERFEQGIHLTREDVDTSPAQLQLLAPDLARLTIYEGRHHQVKRMFHAVGNRVISLHRERMGDIELDPTLAPGQYRPLTSTEIASV</sequence>
<dbReference type="Proteomes" id="UP000243426">
    <property type="component" value="Chromosome I"/>
</dbReference>
<dbReference type="EC" id="5.4.99.-" evidence="7"/>
<dbReference type="CDD" id="cd00165">
    <property type="entry name" value="S4"/>
    <property type="match status" value="1"/>
</dbReference>
<dbReference type="CDD" id="cd02553">
    <property type="entry name" value="PseudoU_synth_RsuA"/>
    <property type="match status" value="1"/>
</dbReference>
<evidence type="ECO:0000313" key="9">
    <source>
        <dbReference type="EMBL" id="SDR69122.1"/>
    </source>
</evidence>
<name>A0A1H1L4B9_9GAMM</name>
<dbReference type="InterPro" id="IPR018496">
    <property type="entry name" value="PsdUridine_synth_RsuA/RluB_CS"/>
</dbReference>
<dbReference type="Gene3D" id="3.30.70.1560">
    <property type="entry name" value="Alpha-L RNA-binding motif"/>
    <property type="match status" value="1"/>
</dbReference>
<evidence type="ECO:0000256" key="2">
    <source>
        <dbReference type="ARBA" id="ARBA00022884"/>
    </source>
</evidence>
<dbReference type="Gene3D" id="3.10.290.10">
    <property type="entry name" value="RNA-binding S4 domain"/>
    <property type="match status" value="1"/>
</dbReference>
<dbReference type="OrthoDB" id="9807213at2"/>
<evidence type="ECO:0000256" key="5">
    <source>
        <dbReference type="ARBA" id="ARBA00037590"/>
    </source>
</evidence>
<accession>A0A1H1L4B9</accession>
<dbReference type="InterPro" id="IPR036986">
    <property type="entry name" value="S4_RNA-bd_sf"/>
</dbReference>
<dbReference type="EMBL" id="LT629748">
    <property type="protein sequence ID" value="SDR69122.1"/>
    <property type="molecule type" value="Genomic_DNA"/>
</dbReference>
<dbReference type="InterPro" id="IPR002942">
    <property type="entry name" value="S4_RNA-bd"/>
</dbReference>
<dbReference type="InterPro" id="IPR042092">
    <property type="entry name" value="PsdUridine_s_RsuA/RluB/E/F_cat"/>
</dbReference>
<feature type="domain" description="RNA-binding S4" evidence="8">
    <location>
        <begin position="1"/>
        <end position="59"/>
    </location>
</feature>
<dbReference type="InterPro" id="IPR020094">
    <property type="entry name" value="TruA/RsuA/RluB/E/F_N"/>
</dbReference>
<evidence type="ECO:0000259" key="8">
    <source>
        <dbReference type="SMART" id="SM00363"/>
    </source>
</evidence>
<proteinExistence type="inferred from homology"/>
<evidence type="ECO:0000256" key="4">
    <source>
        <dbReference type="ARBA" id="ARBA00036749"/>
    </source>
</evidence>
<organism evidence="9 10">
    <name type="scientific">Halopseudomonas litoralis</name>
    <dbReference type="NCBI Taxonomy" id="797277"/>
    <lineage>
        <taxon>Bacteria</taxon>
        <taxon>Pseudomonadati</taxon>
        <taxon>Pseudomonadota</taxon>
        <taxon>Gammaproteobacteria</taxon>
        <taxon>Pseudomonadales</taxon>
        <taxon>Pseudomonadaceae</taxon>
        <taxon>Halopseudomonas</taxon>
    </lineage>
</organism>
<evidence type="ECO:0000256" key="1">
    <source>
        <dbReference type="ARBA" id="ARBA00008348"/>
    </source>
</evidence>
<reference evidence="10" key="1">
    <citation type="submission" date="2016-10" db="EMBL/GenBank/DDBJ databases">
        <authorList>
            <person name="Varghese N."/>
            <person name="Submissions S."/>
        </authorList>
    </citation>
    <scope>NUCLEOTIDE SEQUENCE [LARGE SCALE GENOMIC DNA]</scope>
    <source>
        <strain evidence="10">2SM5</strain>
    </source>
</reference>
<keyword evidence="2 6" id="KW-0694">RNA-binding</keyword>
<keyword evidence="3 7" id="KW-0413">Isomerase</keyword>
<evidence type="ECO:0000256" key="3">
    <source>
        <dbReference type="ARBA" id="ARBA00023235"/>
    </source>
</evidence>
<dbReference type="InterPro" id="IPR020103">
    <property type="entry name" value="PsdUridine_synth_cat_dom_sf"/>
</dbReference>
<gene>
    <name evidence="9" type="ORF">SAMN05216198_0065</name>
</gene>
<dbReference type="AlphaFoldDB" id="A0A1H1L4B9"/>
<dbReference type="InterPro" id="IPR000748">
    <property type="entry name" value="PsdUridine_synth_RsuA/RluB/E/F"/>
</dbReference>
<comment type="catalytic activity">
    <reaction evidence="4">
        <text>uridine(516) in 16S rRNA = pseudouridine(516) in 16S rRNA</text>
        <dbReference type="Rhea" id="RHEA:38867"/>
        <dbReference type="Rhea" id="RHEA-COMP:10089"/>
        <dbReference type="Rhea" id="RHEA-COMP:10090"/>
        <dbReference type="ChEBI" id="CHEBI:65314"/>
        <dbReference type="ChEBI" id="CHEBI:65315"/>
        <dbReference type="EC" id="5.4.99.19"/>
    </reaction>
</comment>
<dbReference type="PROSITE" id="PS50889">
    <property type="entry name" value="S4"/>
    <property type="match status" value="1"/>
</dbReference>
<comment type="similarity">
    <text evidence="1 7">Belongs to the pseudouridine synthase RsuA family.</text>
</comment>
<dbReference type="Pfam" id="PF00849">
    <property type="entry name" value="PseudoU_synth_2"/>
    <property type="match status" value="1"/>
</dbReference>
<dbReference type="STRING" id="797277.SAMN05216198_0065"/>
<dbReference type="PANTHER" id="PTHR47683:SF4">
    <property type="entry name" value="PSEUDOURIDINE SYNTHASE"/>
    <property type="match status" value="1"/>
</dbReference>
<dbReference type="InterPro" id="IPR006145">
    <property type="entry name" value="PsdUridine_synth_RsuA/RluA"/>
</dbReference>
<protein>
    <recommendedName>
        <fullName evidence="7">Pseudouridine synthase</fullName>
        <ecNumber evidence="7">5.4.99.-</ecNumber>
    </recommendedName>
</protein>
<dbReference type="SUPFAM" id="SSF55120">
    <property type="entry name" value="Pseudouridine synthase"/>
    <property type="match status" value="1"/>
</dbReference>
<dbReference type="InterPro" id="IPR050343">
    <property type="entry name" value="RsuA_PseudoU_synthase"/>
</dbReference>
<dbReference type="Gene3D" id="3.30.70.580">
    <property type="entry name" value="Pseudouridine synthase I, catalytic domain, N-terminal subdomain"/>
    <property type="match status" value="1"/>
</dbReference>
<dbReference type="GO" id="GO:0003723">
    <property type="term" value="F:RNA binding"/>
    <property type="evidence" value="ECO:0007669"/>
    <property type="project" value="UniProtKB-KW"/>
</dbReference>
<dbReference type="RefSeq" id="WP_090271511.1">
    <property type="nucleotide sequence ID" value="NZ_LT629748.1"/>
</dbReference>
<dbReference type="GO" id="GO:0000455">
    <property type="term" value="P:enzyme-directed rRNA pseudouridine synthesis"/>
    <property type="evidence" value="ECO:0007669"/>
    <property type="project" value="UniProtKB-ARBA"/>
</dbReference>
<evidence type="ECO:0000256" key="6">
    <source>
        <dbReference type="PROSITE-ProRule" id="PRU00182"/>
    </source>
</evidence>
<dbReference type="PANTHER" id="PTHR47683">
    <property type="entry name" value="PSEUDOURIDINE SYNTHASE FAMILY PROTEIN-RELATED"/>
    <property type="match status" value="1"/>
</dbReference>